<dbReference type="PANTHER" id="PTHR16148">
    <property type="entry name" value="NF-KAPPA-B-REPRESSING FACTOR-RELATED"/>
    <property type="match status" value="1"/>
</dbReference>
<feature type="compositionally biased region" description="Low complexity" evidence="1">
    <location>
        <begin position="610"/>
        <end position="630"/>
    </location>
</feature>
<feature type="region of interest" description="Disordered" evidence="1">
    <location>
        <begin position="610"/>
        <end position="643"/>
    </location>
</feature>
<proteinExistence type="predicted"/>
<sequence length="779" mass="88711">MKTKKGRRIRQNKNYNDNNNNNNTKVNDSGNSRNSRNSNKYVYHTNIRRRVVLFVISVLVLWQITFRTLMLPQPQQYNNSNSNSNDQPIINRTAVIPTVVTDSPPNNKTTYTRLILPDDDDDDEKRNRISNSTDTDTDTDTDDTALKSTLYPCGGNSDSGTDNSKLCQCLVVEDVCIDHTNNNKIWYYKYGINEPLQEKIKIPYQFDDQKYKFRVEHKTSSQQQQGQQKCVDSAVPNHMIWSGLYLDMLGEFYMRAFTSFVNLYVNLPKQQQLNFYTTTQLYVVTKKLLLSHETFLNVVSNRPNNNNGVSVLSYKRLLKYGPTTKSLQPPNPNNNQTKHNIPQCTCVKRLYFCSGVEAEAELEAEAEVDGMENQQQERQQKNNSSSSSSSSMKRKRIHLSTGDIQQHIRSIGSPTKILIQKFRTQLILQSISSNNNNNDTGIGTDTDTTIANNINESDYKIIGLTQRNSRRRWLYLDELIHECNRRWFYNQSNNTKKTLCVEINLETNDIINTSELQILWHASMDAIVGIHGAQLTHAVWLRPQSLIVELLPWVMDGLIVGGWTKDVTQPTPLGVIFDKTDLVHVGFPLNASSASHINCLQKSFTTTKSTNITTNTNTATNTTTSNNSNHSESKSKSKSKSKSLSSIDCMRKYKNRWDARDFSVPQDKLLHLLQQFVVDVHVDGDVDDVNEINGSNGSNGSSITGSIARARTRTRSTSSNILTCQDYQDLARDDYVIYNVMCSDDIDNNPLSNKTSIHHFYRTKEWGDTKTNCTICTYD</sequence>
<feature type="compositionally biased region" description="Low complexity" evidence="1">
    <location>
        <begin position="12"/>
        <end position="37"/>
    </location>
</feature>
<keyword evidence="2" id="KW-1133">Transmembrane helix</keyword>
<feature type="region of interest" description="Disordered" evidence="1">
    <location>
        <begin position="365"/>
        <end position="405"/>
    </location>
</feature>
<feature type="compositionally biased region" description="Polar residues" evidence="1">
    <location>
        <begin position="100"/>
        <end position="112"/>
    </location>
</feature>
<keyword evidence="2" id="KW-0812">Transmembrane</keyword>
<organism evidence="3 4">
    <name type="scientific">Fragilariopsis cylindrus CCMP1102</name>
    <dbReference type="NCBI Taxonomy" id="635003"/>
    <lineage>
        <taxon>Eukaryota</taxon>
        <taxon>Sar</taxon>
        <taxon>Stramenopiles</taxon>
        <taxon>Ochrophyta</taxon>
        <taxon>Bacillariophyta</taxon>
        <taxon>Bacillariophyceae</taxon>
        <taxon>Bacillariophycidae</taxon>
        <taxon>Bacillariales</taxon>
        <taxon>Bacillariaceae</taxon>
        <taxon>Fragilariopsis</taxon>
    </lineage>
</organism>
<dbReference type="AlphaFoldDB" id="A0A1E7EZR8"/>
<dbReference type="PANTHER" id="PTHR16148:SF14">
    <property type="entry name" value="MYND-TYPE DOMAIN-CONTAINING PROTEIN"/>
    <property type="match status" value="1"/>
</dbReference>
<feature type="transmembrane region" description="Helical" evidence="2">
    <location>
        <begin position="51"/>
        <end position="70"/>
    </location>
</feature>
<dbReference type="InParanoid" id="A0A1E7EZR8"/>
<feature type="region of interest" description="Disordered" evidence="1">
    <location>
        <begin position="99"/>
        <end position="144"/>
    </location>
</feature>
<accession>A0A1E7EZR8</accession>
<evidence type="ECO:0000256" key="2">
    <source>
        <dbReference type="SAM" id="Phobius"/>
    </source>
</evidence>
<reference evidence="3 4" key="1">
    <citation type="submission" date="2016-09" db="EMBL/GenBank/DDBJ databases">
        <title>Extensive genetic diversity and differential bi-allelic expression allows diatom success in the polar Southern Ocean.</title>
        <authorList>
            <consortium name="DOE Joint Genome Institute"/>
            <person name="Mock T."/>
            <person name="Otillar R.P."/>
            <person name="Strauss J."/>
            <person name="Dupont C."/>
            <person name="Frickenhaus S."/>
            <person name="Maumus F."/>
            <person name="Mcmullan M."/>
            <person name="Sanges R."/>
            <person name="Schmutz J."/>
            <person name="Toseland A."/>
            <person name="Valas R."/>
            <person name="Veluchamy A."/>
            <person name="Ward B.J."/>
            <person name="Allen A."/>
            <person name="Barry K."/>
            <person name="Falciatore A."/>
            <person name="Ferrante M."/>
            <person name="Fortunato A.E."/>
            <person name="Gloeckner G."/>
            <person name="Gruber A."/>
            <person name="Hipkin R."/>
            <person name="Janech M."/>
            <person name="Kroth P."/>
            <person name="Leese F."/>
            <person name="Lindquist E."/>
            <person name="Lyon B.R."/>
            <person name="Martin J."/>
            <person name="Mayer C."/>
            <person name="Parker M."/>
            <person name="Quesneville H."/>
            <person name="Raymond J."/>
            <person name="Uhlig C."/>
            <person name="Valentin K.U."/>
            <person name="Worden A.Z."/>
            <person name="Armbrust E.V."/>
            <person name="Bowler C."/>
            <person name="Green B."/>
            <person name="Moulton V."/>
            <person name="Van Oosterhout C."/>
            <person name="Grigoriev I."/>
        </authorList>
    </citation>
    <scope>NUCLEOTIDE SEQUENCE [LARGE SCALE GENOMIC DNA]</scope>
    <source>
        <strain evidence="3 4">CCMP1102</strain>
    </source>
</reference>
<evidence type="ECO:0000256" key="1">
    <source>
        <dbReference type="SAM" id="MobiDB-lite"/>
    </source>
</evidence>
<dbReference type="OrthoDB" id="506995at2759"/>
<feature type="region of interest" description="Disordered" evidence="1">
    <location>
        <begin position="1"/>
        <end position="37"/>
    </location>
</feature>
<evidence type="ECO:0000313" key="4">
    <source>
        <dbReference type="Proteomes" id="UP000095751"/>
    </source>
</evidence>
<evidence type="ECO:0000313" key="3">
    <source>
        <dbReference type="EMBL" id="OEU11324.1"/>
    </source>
</evidence>
<dbReference type="KEGG" id="fcy:FRACYDRAFT_245634"/>
<keyword evidence="4" id="KW-1185">Reference proteome</keyword>
<dbReference type="EMBL" id="KV784368">
    <property type="protein sequence ID" value="OEU11324.1"/>
    <property type="molecule type" value="Genomic_DNA"/>
</dbReference>
<name>A0A1E7EZR8_9STRA</name>
<gene>
    <name evidence="3" type="ORF">FRACYDRAFT_245634</name>
</gene>
<feature type="compositionally biased region" description="Basic residues" evidence="1">
    <location>
        <begin position="1"/>
        <end position="11"/>
    </location>
</feature>
<feature type="compositionally biased region" description="Low complexity" evidence="1">
    <location>
        <begin position="371"/>
        <end position="391"/>
    </location>
</feature>
<dbReference type="Proteomes" id="UP000095751">
    <property type="component" value="Unassembled WGS sequence"/>
</dbReference>
<keyword evidence="2" id="KW-0472">Membrane</keyword>
<protein>
    <submittedName>
        <fullName evidence="3">Uncharacterized protein</fullName>
    </submittedName>
</protein>